<dbReference type="Pfam" id="PF13877">
    <property type="entry name" value="RPAP3_C"/>
    <property type="match status" value="1"/>
</dbReference>
<dbReference type="PROSITE" id="PS50005">
    <property type="entry name" value="TPR"/>
    <property type="match status" value="1"/>
</dbReference>
<dbReference type="SMART" id="SM00028">
    <property type="entry name" value="TPR"/>
    <property type="match status" value="3"/>
</dbReference>
<comment type="caution">
    <text evidence="4">The sequence shown here is derived from an EMBL/GenBank/DDBJ whole genome shotgun (WGS) entry which is preliminary data.</text>
</comment>
<dbReference type="InterPro" id="IPR019734">
    <property type="entry name" value="TPR_rpt"/>
</dbReference>
<feature type="compositionally biased region" description="Polar residues" evidence="2">
    <location>
        <begin position="222"/>
        <end position="235"/>
    </location>
</feature>
<name>A0A7J6VPS2_THATH</name>
<evidence type="ECO:0000313" key="5">
    <source>
        <dbReference type="Proteomes" id="UP000554482"/>
    </source>
</evidence>
<gene>
    <name evidence="4" type="ORF">FRX31_023310</name>
</gene>
<evidence type="ECO:0000259" key="3">
    <source>
        <dbReference type="Pfam" id="PF13877"/>
    </source>
</evidence>
<feature type="region of interest" description="Disordered" evidence="2">
    <location>
        <begin position="38"/>
        <end position="68"/>
    </location>
</feature>
<proteinExistence type="predicted"/>
<feature type="repeat" description="TPR" evidence="1">
    <location>
        <begin position="95"/>
        <end position="128"/>
    </location>
</feature>
<organism evidence="4 5">
    <name type="scientific">Thalictrum thalictroides</name>
    <name type="common">Rue-anemone</name>
    <name type="synonym">Anemone thalictroides</name>
    <dbReference type="NCBI Taxonomy" id="46969"/>
    <lineage>
        <taxon>Eukaryota</taxon>
        <taxon>Viridiplantae</taxon>
        <taxon>Streptophyta</taxon>
        <taxon>Embryophyta</taxon>
        <taxon>Tracheophyta</taxon>
        <taxon>Spermatophyta</taxon>
        <taxon>Magnoliopsida</taxon>
        <taxon>Ranunculales</taxon>
        <taxon>Ranunculaceae</taxon>
        <taxon>Thalictroideae</taxon>
        <taxon>Thalictrum</taxon>
    </lineage>
</organism>
<protein>
    <submittedName>
        <fullName evidence="4">Rna polymerase ii-associated protein</fullName>
    </submittedName>
</protein>
<reference evidence="4 5" key="1">
    <citation type="submission" date="2020-06" db="EMBL/GenBank/DDBJ databases">
        <title>Transcriptomic and genomic resources for Thalictrum thalictroides and T. hernandezii: Facilitating candidate gene discovery in an emerging model plant lineage.</title>
        <authorList>
            <person name="Arias T."/>
            <person name="Riano-Pachon D.M."/>
            <person name="Di Stilio V.S."/>
        </authorList>
    </citation>
    <scope>NUCLEOTIDE SEQUENCE [LARGE SCALE GENOMIC DNA]</scope>
    <source>
        <strain evidence="5">cv. WT478/WT964</strain>
        <tissue evidence="4">Leaves</tissue>
    </source>
</reference>
<feature type="domain" description="RNA-polymerase II-associated protein 3-like C-terminal" evidence="3">
    <location>
        <begin position="305"/>
        <end position="394"/>
    </location>
</feature>
<feature type="compositionally biased region" description="Basic and acidic residues" evidence="2">
    <location>
        <begin position="236"/>
        <end position="253"/>
    </location>
</feature>
<keyword evidence="1" id="KW-0802">TPR repeat</keyword>
<dbReference type="OrthoDB" id="629492at2759"/>
<dbReference type="PANTHER" id="PTHR47329">
    <property type="entry name" value="OS05G0129900 PROTEIN"/>
    <property type="match status" value="1"/>
</dbReference>
<feature type="compositionally biased region" description="Basic and acidic residues" evidence="2">
    <location>
        <begin position="268"/>
        <end position="277"/>
    </location>
</feature>
<evidence type="ECO:0000256" key="1">
    <source>
        <dbReference type="PROSITE-ProRule" id="PRU00339"/>
    </source>
</evidence>
<sequence length="427" mass="48424">MARVPNKKNRDPNNLDFQGLYNDLQSWESFLAEKDKKLEAHSDGKGEVGSSSQRAGRIGGSRTLQGNAQQFDYSGSLKEFDRLSNSLSEESSPNAASEKDLGNDFFKQKKFKEAIDCYSRSIALSPTAVAFANRAMAYLKVKRFEEAENDCTEALNLDDRYIKAYSRRATARKELGKRKGSFEDSEFALRLEPQNQELKKQYAEAKAMYDKENLEKASRIMKNSAQAAQNVQTNENRIEEVESTRSRSRREESNGSQQRKTLSSGADSSKKNHPMREREIRNAVQELASRAASRAMAEAEKNITPPTSAYEFETSWKRLSGDRSLQACLLKAITPSTLPQLFKNSLSAPLLIDIIKCIATFFWEEMDLAINLLDSLTKVSRFDMIIMCLLSADKFDLQKMWEEVFSSDAVPAEYVEFLKILRSKYCP</sequence>
<accession>A0A7J6VPS2</accession>
<dbReference type="EMBL" id="JABWDY010028426">
    <property type="protein sequence ID" value="KAF5187104.1"/>
    <property type="molecule type" value="Genomic_DNA"/>
</dbReference>
<evidence type="ECO:0000313" key="4">
    <source>
        <dbReference type="EMBL" id="KAF5187104.1"/>
    </source>
</evidence>
<dbReference type="InterPro" id="IPR025986">
    <property type="entry name" value="RPAP3-like_C"/>
</dbReference>
<dbReference type="Pfam" id="PF00515">
    <property type="entry name" value="TPR_1"/>
    <property type="match status" value="1"/>
</dbReference>
<feature type="region of interest" description="Disordered" evidence="2">
    <location>
        <begin position="222"/>
        <end position="277"/>
    </location>
</feature>
<dbReference type="AlphaFoldDB" id="A0A7J6VPS2"/>
<keyword evidence="5" id="KW-1185">Reference proteome</keyword>
<dbReference type="PANTHER" id="PTHR47329:SF1">
    <property type="entry name" value="OS05G0129900 PROTEIN"/>
    <property type="match status" value="1"/>
</dbReference>
<dbReference type="Proteomes" id="UP000554482">
    <property type="component" value="Unassembled WGS sequence"/>
</dbReference>
<dbReference type="SUPFAM" id="SSF48452">
    <property type="entry name" value="TPR-like"/>
    <property type="match status" value="1"/>
</dbReference>
<dbReference type="Gene3D" id="1.25.40.10">
    <property type="entry name" value="Tetratricopeptide repeat domain"/>
    <property type="match status" value="1"/>
</dbReference>
<feature type="compositionally biased region" description="Polar residues" evidence="2">
    <location>
        <begin position="257"/>
        <end position="267"/>
    </location>
</feature>
<dbReference type="InterPro" id="IPR011990">
    <property type="entry name" value="TPR-like_helical_dom_sf"/>
</dbReference>
<evidence type="ECO:0000256" key="2">
    <source>
        <dbReference type="SAM" id="MobiDB-lite"/>
    </source>
</evidence>